<protein>
    <submittedName>
        <fullName evidence="2">Uncharacterized protein</fullName>
    </submittedName>
</protein>
<dbReference type="AlphaFoldDB" id="G4Z886"/>
<feature type="region of interest" description="Disordered" evidence="1">
    <location>
        <begin position="26"/>
        <end position="51"/>
    </location>
</feature>
<evidence type="ECO:0000313" key="3">
    <source>
        <dbReference type="Proteomes" id="UP000002640"/>
    </source>
</evidence>
<reference evidence="2 3" key="1">
    <citation type="journal article" date="2006" name="Science">
        <title>Phytophthora genome sequences uncover evolutionary origins and mechanisms of pathogenesis.</title>
        <authorList>
            <person name="Tyler B.M."/>
            <person name="Tripathy S."/>
            <person name="Zhang X."/>
            <person name="Dehal P."/>
            <person name="Jiang R.H."/>
            <person name="Aerts A."/>
            <person name="Arredondo F.D."/>
            <person name="Baxter L."/>
            <person name="Bensasson D."/>
            <person name="Beynon J.L."/>
            <person name="Chapman J."/>
            <person name="Damasceno C.M."/>
            <person name="Dorrance A.E."/>
            <person name="Dou D."/>
            <person name="Dickerman A.W."/>
            <person name="Dubchak I.L."/>
            <person name="Garbelotto M."/>
            <person name="Gijzen M."/>
            <person name="Gordon S.G."/>
            <person name="Govers F."/>
            <person name="Grunwald N.J."/>
            <person name="Huang W."/>
            <person name="Ivors K.L."/>
            <person name="Jones R.W."/>
            <person name="Kamoun S."/>
            <person name="Krampis K."/>
            <person name="Lamour K.H."/>
            <person name="Lee M.K."/>
            <person name="McDonald W.H."/>
            <person name="Medina M."/>
            <person name="Meijer H.J."/>
            <person name="Nordberg E.K."/>
            <person name="Maclean D.J."/>
            <person name="Ospina-Giraldo M.D."/>
            <person name="Morris P.F."/>
            <person name="Phuntumart V."/>
            <person name="Putnam N.H."/>
            <person name="Rash S."/>
            <person name="Rose J.K."/>
            <person name="Sakihama Y."/>
            <person name="Salamov A.A."/>
            <person name="Savidor A."/>
            <person name="Scheuring C.F."/>
            <person name="Smith B.M."/>
            <person name="Sobral B.W."/>
            <person name="Terry A."/>
            <person name="Torto-Alalibo T.A."/>
            <person name="Win J."/>
            <person name="Xu Z."/>
            <person name="Zhang H."/>
            <person name="Grigoriev I.V."/>
            <person name="Rokhsar D.S."/>
            <person name="Boore J.L."/>
        </authorList>
    </citation>
    <scope>NUCLEOTIDE SEQUENCE [LARGE SCALE GENOMIC DNA]</scope>
    <source>
        <strain evidence="2 3">P6497</strain>
    </source>
</reference>
<name>G4Z886_PHYSP</name>
<evidence type="ECO:0000256" key="1">
    <source>
        <dbReference type="SAM" id="MobiDB-lite"/>
    </source>
</evidence>
<sequence>MGVISIEGADEVVSLLTQVIASEHDQDAAVSRTRSKPESSTPVKKRKTAYDIRREQKGELTGQVDKLQKQLDELKYWVLLEQGKAAQFTIPGGNRVLQEFIQEQHLELANLQAMLAANLQQNVASLQPAHTIIRLGSDPIERHKTLVALKAQKLREAMRFISARSQGLDPRSTYFQEERNNMPEEDFCLVIFENRAVHGVSARMVFDAFIDVAHSSEIVVSEMFGSVTIREDDEADARDISQMRAVTSTTQGTLVESNSPEERARRDTTTVFMIRSFLHPLSSDRGGNEGKEFVVAASRWSCSKIRRSAMNLSPDAMQELQESTVSFGNTMKKCILQRLGKR</sequence>
<keyword evidence="3" id="KW-1185">Reference proteome</keyword>
<dbReference type="KEGG" id="psoj:PHYSODRAFT_313107"/>
<gene>
    <name evidence="2" type="ORF">PHYSODRAFT_313107</name>
</gene>
<dbReference type="EMBL" id="JH159153">
    <property type="protein sequence ID" value="EGZ20438.1"/>
    <property type="molecule type" value="Genomic_DNA"/>
</dbReference>
<organism evidence="2 3">
    <name type="scientific">Phytophthora sojae (strain P6497)</name>
    <name type="common">Soybean stem and root rot agent</name>
    <name type="synonym">Phytophthora megasperma f. sp. glycines</name>
    <dbReference type="NCBI Taxonomy" id="1094619"/>
    <lineage>
        <taxon>Eukaryota</taxon>
        <taxon>Sar</taxon>
        <taxon>Stramenopiles</taxon>
        <taxon>Oomycota</taxon>
        <taxon>Peronosporomycetes</taxon>
        <taxon>Peronosporales</taxon>
        <taxon>Peronosporaceae</taxon>
        <taxon>Phytophthora</taxon>
    </lineage>
</organism>
<accession>G4Z886</accession>
<proteinExistence type="predicted"/>
<dbReference type="RefSeq" id="XP_009523155.1">
    <property type="nucleotide sequence ID" value="XM_009524860.1"/>
</dbReference>
<evidence type="ECO:0000313" key="2">
    <source>
        <dbReference type="EMBL" id="EGZ20438.1"/>
    </source>
</evidence>
<dbReference type="GeneID" id="20643557"/>
<dbReference type="InParanoid" id="G4Z886"/>
<dbReference type="Proteomes" id="UP000002640">
    <property type="component" value="Unassembled WGS sequence"/>
</dbReference>